<name>A0A9X3EX47_9BACT</name>
<evidence type="ECO:0000313" key="3">
    <source>
        <dbReference type="Proteomes" id="UP001150924"/>
    </source>
</evidence>
<comment type="function">
    <text evidence="1">Could be involved in insertion of integral membrane proteins into the membrane.</text>
</comment>
<comment type="subcellular location">
    <subcellularLocation>
        <location evidence="1">Cell membrane</location>
        <topology evidence="1">Peripheral membrane protein</topology>
        <orientation evidence="1">Cytoplasmic side</orientation>
    </subcellularLocation>
</comment>
<keyword evidence="1" id="KW-1003">Cell membrane</keyword>
<organism evidence="2 3">
    <name type="scientific">Nannocystis pusilla</name>
    <dbReference type="NCBI Taxonomy" id="889268"/>
    <lineage>
        <taxon>Bacteria</taxon>
        <taxon>Pseudomonadati</taxon>
        <taxon>Myxococcota</taxon>
        <taxon>Polyangia</taxon>
        <taxon>Nannocystales</taxon>
        <taxon>Nannocystaceae</taxon>
        <taxon>Nannocystis</taxon>
    </lineage>
</organism>
<dbReference type="AlphaFoldDB" id="A0A9X3EX47"/>
<keyword evidence="1" id="KW-0472">Membrane</keyword>
<dbReference type="Pfam" id="PF01809">
    <property type="entry name" value="YidD"/>
    <property type="match status" value="1"/>
</dbReference>
<gene>
    <name evidence="2" type="primary">yidD</name>
    <name evidence="2" type="ORF">OV079_37550</name>
</gene>
<protein>
    <recommendedName>
        <fullName evidence="1">Putative membrane protein insertion efficiency factor</fullName>
    </recommendedName>
</protein>
<reference evidence="2" key="1">
    <citation type="submission" date="2022-11" db="EMBL/GenBank/DDBJ databases">
        <title>Minimal conservation of predation-associated metabolite biosynthetic gene clusters underscores biosynthetic potential of Myxococcota including descriptions for ten novel species: Archangium lansinium sp. nov., Myxococcus landrumus sp. nov., Nannocystis bai.</title>
        <authorList>
            <person name="Ahearne A."/>
            <person name="Stevens C."/>
            <person name="Phillips K."/>
        </authorList>
    </citation>
    <scope>NUCLEOTIDE SEQUENCE</scope>
    <source>
        <strain evidence="2">Na p29</strain>
    </source>
</reference>
<dbReference type="GO" id="GO:0005886">
    <property type="term" value="C:plasma membrane"/>
    <property type="evidence" value="ECO:0007669"/>
    <property type="project" value="UniProtKB-SubCell"/>
</dbReference>
<dbReference type="PANTHER" id="PTHR33383:SF1">
    <property type="entry name" value="MEMBRANE PROTEIN INSERTION EFFICIENCY FACTOR-RELATED"/>
    <property type="match status" value="1"/>
</dbReference>
<accession>A0A9X3EX47</accession>
<dbReference type="EMBL" id="JAPNKE010000002">
    <property type="protein sequence ID" value="MCY1011169.1"/>
    <property type="molecule type" value="Genomic_DNA"/>
</dbReference>
<proteinExistence type="inferred from homology"/>
<dbReference type="SMART" id="SM01234">
    <property type="entry name" value="Haemolytic"/>
    <property type="match status" value="1"/>
</dbReference>
<comment type="similarity">
    <text evidence="1">Belongs to the UPF0161 family.</text>
</comment>
<dbReference type="RefSeq" id="WP_096329049.1">
    <property type="nucleotide sequence ID" value="NZ_CP185339.1"/>
</dbReference>
<sequence length="78" mass="8449">MLGRIIIALIRGYQVAISPLLGPCCRFTPSCSRYACACIADHGVLRGGWLTARRLLRCHPWHPGGVDLPPPALPPESC</sequence>
<dbReference type="HAMAP" id="MF_00386">
    <property type="entry name" value="UPF0161_YidD"/>
    <property type="match status" value="1"/>
</dbReference>
<dbReference type="Proteomes" id="UP001150924">
    <property type="component" value="Unassembled WGS sequence"/>
</dbReference>
<keyword evidence="3" id="KW-1185">Reference proteome</keyword>
<dbReference type="InterPro" id="IPR002696">
    <property type="entry name" value="Membr_insert_effic_factor_YidD"/>
</dbReference>
<comment type="caution">
    <text evidence="2">The sequence shown here is derived from an EMBL/GenBank/DDBJ whole genome shotgun (WGS) entry which is preliminary data.</text>
</comment>
<evidence type="ECO:0000256" key="1">
    <source>
        <dbReference type="HAMAP-Rule" id="MF_00386"/>
    </source>
</evidence>
<dbReference type="PANTHER" id="PTHR33383">
    <property type="entry name" value="MEMBRANE PROTEIN INSERTION EFFICIENCY FACTOR-RELATED"/>
    <property type="match status" value="1"/>
</dbReference>
<evidence type="ECO:0000313" key="2">
    <source>
        <dbReference type="EMBL" id="MCY1011169.1"/>
    </source>
</evidence>
<dbReference type="NCBIfam" id="TIGR00278">
    <property type="entry name" value="membrane protein insertion efficiency factor YidD"/>
    <property type="match status" value="1"/>
</dbReference>